<gene>
    <name evidence="3" type="ORF">WN50_05770</name>
</gene>
<dbReference type="InterPro" id="IPR011042">
    <property type="entry name" value="6-blade_b-propeller_TolB-like"/>
</dbReference>
<evidence type="ECO:0008006" key="5">
    <source>
        <dbReference type="Google" id="ProtNLM"/>
    </source>
</evidence>
<dbReference type="NCBIfam" id="NF033206">
    <property type="entry name" value="ScyE_fam"/>
    <property type="match status" value="1"/>
</dbReference>
<reference evidence="3 4" key="1">
    <citation type="submission" date="2015-06" db="EMBL/GenBank/DDBJ databases">
        <title>Draft genome assembly of filamentous brackish cyanobacterium Limnoraphis robusta strain CS-951.</title>
        <authorList>
            <person name="Willis A."/>
            <person name="Parks M."/>
            <person name="Burford M.A."/>
        </authorList>
    </citation>
    <scope>NUCLEOTIDE SEQUENCE [LARGE SCALE GENOMIC DNA]</scope>
    <source>
        <strain evidence="3 4">CS-951</strain>
    </source>
</reference>
<feature type="region of interest" description="Disordered" evidence="1">
    <location>
        <begin position="255"/>
        <end position="286"/>
    </location>
</feature>
<keyword evidence="2" id="KW-0732">Signal</keyword>
<dbReference type="SUPFAM" id="SSF63825">
    <property type="entry name" value="YWTD domain"/>
    <property type="match status" value="1"/>
</dbReference>
<organism evidence="3 4">
    <name type="scientific">Limnoraphis robusta CS-951</name>
    <dbReference type="NCBI Taxonomy" id="1637645"/>
    <lineage>
        <taxon>Bacteria</taxon>
        <taxon>Bacillati</taxon>
        <taxon>Cyanobacteriota</taxon>
        <taxon>Cyanophyceae</taxon>
        <taxon>Oscillatoriophycideae</taxon>
        <taxon>Oscillatoriales</taxon>
        <taxon>Sirenicapillariaceae</taxon>
        <taxon>Limnoraphis</taxon>
    </lineage>
</organism>
<dbReference type="EMBL" id="LATL02000297">
    <property type="protein sequence ID" value="KKD39009.1"/>
    <property type="molecule type" value="Genomic_DNA"/>
</dbReference>
<evidence type="ECO:0000313" key="4">
    <source>
        <dbReference type="Proteomes" id="UP000033607"/>
    </source>
</evidence>
<dbReference type="InterPro" id="IPR051344">
    <property type="entry name" value="Vgb"/>
</dbReference>
<dbReference type="PANTHER" id="PTHR40274">
    <property type="entry name" value="VIRGINIAMYCIN B LYASE"/>
    <property type="match status" value="1"/>
</dbReference>
<accession>A0A0F5YJA1</accession>
<feature type="signal peptide" evidence="2">
    <location>
        <begin position="1"/>
        <end position="25"/>
    </location>
</feature>
<evidence type="ECO:0000313" key="3">
    <source>
        <dbReference type="EMBL" id="KKD39009.1"/>
    </source>
</evidence>
<dbReference type="OrthoDB" id="928769at2"/>
<dbReference type="Gene3D" id="2.120.10.30">
    <property type="entry name" value="TolB, C-terminal domain"/>
    <property type="match status" value="2"/>
</dbReference>
<dbReference type="RefSeq" id="WP_046277561.1">
    <property type="nucleotide sequence ID" value="NZ_LATL02000297.1"/>
</dbReference>
<evidence type="ECO:0000256" key="1">
    <source>
        <dbReference type="SAM" id="MobiDB-lite"/>
    </source>
</evidence>
<name>A0A0F5YJA1_9CYAN</name>
<dbReference type="InterPro" id="IPR048031">
    <property type="entry name" value="ScyD/ScyE-like"/>
</dbReference>
<protein>
    <recommendedName>
        <fullName evidence="5">PEP-CTERM protein-sorting domain-containing protein</fullName>
    </recommendedName>
</protein>
<proteinExistence type="predicted"/>
<dbReference type="InterPro" id="IPR013424">
    <property type="entry name" value="Ice-binding_C"/>
</dbReference>
<sequence>MKLKQVGYSFLTVTAVFAVAMPAEAASFTTIASGLNNPSGITFGPDGSLYVGETGTGGDGNCQPSPSAAFANICAGNTGSLTKVDFLTGTQTRIFNGFDSLALQPTLEQGAGPQELAFDSNGNAYLVVGYAGYPGNRDIDLFELAQGTELPPEQNFIAPPTASPDELLNVPDLGKLFKVDLATEEVTELFDFALYEQLNNLDGGDFISNPFALTIKDDSAFVVDAGANVIYNIGLDGVLRNAFAAPTQLVANVEFPPASPFEPPQNSGEEPEMPSFEPPAGPLELQSVPTGITTGPDGAVYYAELTGYPYPEGEARIFRINPETGEPEVFLDGFTQITDIDFDEEGNLLVLQFADEAQWKNSVEGSLKNLPGSVIKVTPEGIRTTIASEGIFSATGIQVGPDGGIYVANNAIGTDGSIIRLNDAQAVPEPGSILGLLLLGGASLFGLKGKRDRVS</sequence>
<evidence type="ECO:0000256" key="2">
    <source>
        <dbReference type="SAM" id="SignalP"/>
    </source>
</evidence>
<feature type="chain" id="PRO_5002498133" description="PEP-CTERM protein-sorting domain-containing protein" evidence="2">
    <location>
        <begin position="26"/>
        <end position="455"/>
    </location>
</feature>
<dbReference type="NCBIfam" id="TIGR02595">
    <property type="entry name" value="PEP_CTERM"/>
    <property type="match status" value="1"/>
</dbReference>
<dbReference type="PANTHER" id="PTHR40274:SF3">
    <property type="entry name" value="VIRGINIAMYCIN B LYASE"/>
    <property type="match status" value="1"/>
</dbReference>
<dbReference type="Proteomes" id="UP000033607">
    <property type="component" value="Unassembled WGS sequence"/>
</dbReference>
<dbReference type="AlphaFoldDB" id="A0A0F5YJA1"/>
<comment type="caution">
    <text evidence="3">The sequence shown here is derived from an EMBL/GenBank/DDBJ whole genome shotgun (WGS) entry which is preliminary data.</text>
</comment>